<reference evidence="1 2" key="1">
    <citation type="journal article" date="2019" name="Commun. Biol.">
        <title>The bagworm genome reveals a unique fibroin gene that provides high tensile strength.</title>
        <authorList>
            <person name="Kono N."/>
            <person name="Nakamura H."/>
            <person name="Ohtoshi R."/>
            <person name="Tomita M."/>
            <person name="Numata K."/>
            <person name="Arakawa K."/>
        </authorList>
    </citation>
    <scope>NUCLEOTIDE SEQUENCE [LARGE SCALE GENOMIC DNA]</scope>
</reference>
<proteinExistence type="predicted"/>
<dbReference type="Proteomes" id="UP000299102">
    <property type="component" value="Unassembled WGS sequence"/>
</dbReference>
<sequence length="93" mass="10101">MTIKGRLQRPVGDESVRSVSSATVLGVRVIPLLPGSTDELQADWIDSDYQTFQILTGHGCFRKPVGTSCGPGLLHGLVGSWVNFGRLKKFTNE</sequence>
<protein>
    <submittedName>
        <fullName evidence="1">Uncharacterized protein</fullName>
    </submittedName>
</protein>
<evidence type="ECO:0000313" key="1">
    <source>
        <dbReference type="EMBL" id="GBP95200.1"/>
    </source>
</evidence>
<dbReference type="EMBL" id="BGZK01002598">
    <property type="protein sequence ID" value="GBP95200.1"/>
    <property type="molecule type" value="Genomic_DNA"/>
</dbReference>
<gene>
    <name evidence="1" type="ORF">EVAR_68472_1</name>
</gene>
<organism evidence="1 2">
    <name type="scientific">Eumeta variegata</name>
    <name type="common">Bagworm moth</name>
    <name type="synonym">Eumeta japonica</name>
    <dbReference type="NCBI Taxonomy" id="151549"/>
    <lineage>
        <taxon>Eukaryota</taxon>
        <taxon>Metazoa</taxon>
        <taxon>Ecdysozoa</taxon>
        <taxon>Arthropoda</taxon>
        <taxon>Hexapoda</taxon>
        <taxon>Insecta</taxon>
        <taxon>Pterygota</taxon>
        <taxon>Neoptera</taxon>
        <taxon>Endopterygota</taxon>
        <taxon>Lepidoptera</taxon>
        <taxon>Glossata</taxon>
        <taxon>Ditrysia</taxon>
        <taxon>Tineoidea</taxon>
        <taxon>Psychidae</taxon>
        <taxon>Oiketicinae</taxon>
        <taxon>Eumeta</taxon>
    </lineage>
</organism>
<accession>A0A4C2A4W3</accession>
<name>A0A4C2A4W3_EUMVA</name>
<evidence type="ECO:0000313" key="2">
    <source>
        <dbReference type="Proteomes" id="UP000299102"/>
    </source>
</evidence>
<comment type="caution">
    <text evidence="1">The sequence shown here is derived from an EMBL/GenBank/DDBJ whole genome shotgun (WGS) entry which is preliminary data.</text>
</comment>
<dbReference type="OrthoDB" id="7382669at2759"/>
<dbReference type="AlphaFoldDB" id="A0A4C2A4W3"/>
<keyword evidence="2" id="KW-1185">Reference proteome</keyword>